<dbReference type="OrthoDB" id="3660483at2"/>
<dbReference type="RefSeq" id="WP_143091522.1">
    <property type="nucleotide sequence ID" value="NZ_FOFV01000003.1"/>
</dbReference>
<dbReference type="InterPro" id="IPR023294">
    <property type="entry name" value="Tachylectin2"/>
</dbReference>
<keyword evidence="1" id="KW-0732">Signal</keyword>
<dbReference type="SUPFAM" id="SSF50934">
    <property type="entry name" value="Tachylectin-2"/>
    <property type="match status" value="1"/>
</dbReference>
<proteinExistence type="predicted"/>
<protein>
    <submittedName>
        <fullName evidence="3">Tachylectin</fullName>
    </submittedName>
</protein>
<dbReference type="STRING" id="65499.SAMN04488000_103309"/>
<feature type="signal peptide" evidence="1">
    <location>
        <begin position="1"/>
        <end position="29"/>
    </location>
</feature>
<reference evidence="4" key="1">
    <citation type="submission" date="2016-10" db="EMBL/GenBank/DDBJ databases">
        <authorList>
            <person name="Varghese N."/>
            <person name="Submissions S."/>
        </authorList>
    </citation>
    <scope>NUCLEOTIDE SEQUENCE [LARGE SCALE GENOMIC DNA]</scope>
    <source>
        <strain evidence="4">DSM 44437</strain>
    </source>
</reference>
<evidence type="ECO:0000259" key="2">
    <source>
        <dbReference type="Pfam" id="PF14517"/>
    </source>
</evidence>
<dbReference type="EMBL" id="FOFV01000003">
    <property type="protein sequence ID" value="SEQ54615.1"/>
    <property type="molecule type" value="Genomic_DNA"/>
</dbReference>
<keyword evidence="4" id="KW-1185">Reference proteome</keyword>
<dbReference type="InterPro" id="IPR036813">
    <property type="entry name" value="Tachylectin2_sf"/>
</dbReference>
<accession>A0A1H9GX35</accession>
<organism evidence="3 4">
    <name type="scientific">Lentzea albida</name>
    <dbReference type="NCBI Taxonomy" id="65499"/>
    <lineage>
        <taxon>Bacteria</taxon>
        <taxon>Bacillati</taxon>
        <taxon>Actinomycetota</taxon>
        <taxon>Actinomycetes</taxon>
        <taxon>Pseudonocardiales</taxon>
        <taxon>Pseudonocardiaceae</taxon>
        <taxon>Lentzea</taxon>
    </lineage>
</organism>
<dbReference type="Gene3D" id="2.115.10.10">
    <property type="entry name" value="Tachylectin 2"/>
    <property type="match status" value="2"/>
</dbReference>
<evidence type="ECO:0000313" key="4">
    <source>
        <dbReference type="Proteomes" id="UP000199503"/>
    </source>
</evidence>
<evidence type="ECO:0000256" key="1">
    <source>
        <dbReference type="SAM" id="SignalP"/>
    </source>
</evidence>
<dbReference type="AlphaFoldDB" id="A0A1H9GX35"/>
<gene>
    <name evidence="3" type="ORF">SAMN04488000_103309</name>
</gene>
<dbReference type="Proteomes" id="UP000199503">
    <property type="component" value="Unassembled WGS sequence"/>
</dbReference>
<sequence length="289" mass="31019">MRKKLRSLCLAVAGIAATASVVTTGAAAAAEPTCGPVAHIFTMQADGDLWLYEHSAPATGGFEWAGAKQIGSGWGGKTFAGPDGRVYNITTGGELRRLRYNGTGWDTYPGGGQYQTIGWGWQAYVQAANRGKITVDADGSIYTLEGDQLRWWRYDEQAGAWAPGSGRVLDTGWGDFDLIAASGKGGLQAQDPAHALHRYRYHAETEQFLVRDVVPEAGWERYGNLFSPGGDLYYSVRPDNGELRWNRFTDDPGWQSVLGSTIGSGWGTDIDVTATTNDCSITLPGPAGS</sequence>
<dbReference type="Pfam" id="PF14517">
    <property type="entry name" value="Tachylectin"/>
    <property type="match status" value="1"/>
</dbReference>
<feature type="domain" description="Tachylectin 2" evidence="2">
    <location>
        <begin position="43"/>
        <end position="268"/>
    </location>
</feature>
<evidence type="ECO:0000313" key="3">
    <source>
        <dbReference type="EMBL" id="SEQ54615.1"/>
    </source>
</evidence>
<feature type="chain" id="PRO_5038859820" evidence="1">
    <location>
        <begin position="30"/>
        <end position="289"/>
    </location>
</feature>
<name>A0A1H9GX35_9PSEU</name>